<evidence type="ECO:0000256" key="2">
    <source>
        <dbReference type="ARBA" id="ARBA00022801"/>
    </source>
</evidence>
<organism evidence="8 9">
    <name type="scientific">Longimycelium tulufanense</name>
    <dbReference type="NCBI Taxonomy" id="907463"/>
    <lineage>
        <taxon>Bacteria</taxon>
        <taxon>Bacillati</taxon>
        <taxon>Actinomycetota</taxon>
        <taxon>Actinomycetes</taxon>
        <taxon>Pseudonocardiales</taxon>
        <taxon>Pseudonocardiaceae</taxon>
        <taxon>Longimycelium</taxon>
    </lineage>
</organism>
<dbReference type="AlphaFoldDB" id="A0A8J3FVQ1"/>
<dbReference type="InterPro" id="IPR005084">
    <property type="entry name" value="CBM6"/>
</dbReference>
<dbReference type="EMBL" id="BMMK01000005">
    <property type="protein sequence ID" value="GGM46610.1"/>
    <property type="molecule type" value="Genomic_DNA"/>
</dbReference>
<feature type="domain" description="CBM6" evidence="7">
    <location>
        <begin position="337"/>
        <end position="461"/>
    </location>
</feature>
<dbReference type="SUPFAM" id="SSF49785">
    <property type="entry name" value="Galactose-binding domain-like"/>
    <property type="match status" value="1"/>
</dbReference>
<dbReference type="SUPFAM" id="SSF75005">
    <property type="entry name" value="Arabinanase/levansucrase/invertase"/>
    <property type="match status" value="1"/>
</dbReference>
<sequence>MMPLRRAHRPSRIGLLVLVLGVLVPGLVGPPALADTVVRPVLNHDFADPDVLEVDGTYFVYSTNAGNRHIWLATSQDLMRWKVADRDPLPHIGDWADPRWRFRPEAGDFGIWAPEVFDNGHGYTMLYTAHDRATDKQCIGAARARTPWGPFTPAGSRPVVCPAELGGAIDPATFVEGGHRYLLWKNDGNCCGKDTWLYLQRVTWDGTRVLGRPIPLIRQDRDWEGPVVEAPTLVKRGGRYVLFYSANYFSGTGYKVGYAVADNLTGPYRKASKPLLTSDSLRGAVRGPGGQDVVVGPDGRDHIVFHGWDPEFRYRMMYRADLGWANGSTPIVRGSTTRYEAEDAFRVHAPVRVARDASAGRAVGPMEHPDSAVQFAVFAASSGPHIMTVWFGHSSRDGSGPAAASHALEVNHVRVGQVEYPYTGRETWQSAEVGIELREGWNVVRLGKARGTVRLDAVDIA</sequence>
<evidence type="ECO:0000256" key="5">
    <source>
        <dbReference type="PIRSR" id="PIRSR606710-2"/>
    </source>
</evidence>
<gene>
    <name evidence="8" type="ORF">GCM10012275_17080</name>
</gene>
<dbReference type="InterPro" id="IPR006710">
    <property type="entry name" value="Glyco_hydro_43"/>
</dbReference>
<reference evidence="8" key="1">
    <citation type="journal article" date="2014" name="Int. J. Syst. Evol. Microbiol.">
        <title>Complete genome sequence of Corynebacterium casei LMG S-19264T (=DSM 44701T), isolated from a smear-ripened cheese.</title>
        <authorList>
            <consortium name="US DOE Joint Genome Institute (JGI-PGF)"/>
            <person name="Walter F."/>
            <person name="Albersmeier A."/>
            <person name="Kalinowski J."/>
            <person name="Ruckert C."/>
        </authorList>
    </citation>
    <scope>NUCLEOTIDE SEQUENCE</scope>
    <source>
        <strain evidence="8">CGMCC 4.5737</strain>
    </source>
</reference>
<feature type="active site" description="Proton donor" evidence="4">
    <location>
        <position position="229"/>
    </location>
</feature>
<feature type="active site" description="Proton acceptor" evidence="4">
    <location>
        <position position="48"/>
    </location>
</feature>
<dbReference type="InterPro" id="IPR023296">
    <property type="entry name" value="Glyco_hydro_beta-prop_sf"/>
</dbReference>
<evidence type="ECO:0000313" key="8">
    <source>
        <dbReference type="EMBL" id="GGM46610.1"/>
    </source>
</evidence>
<protein>
    <recommendedName>
        <fullName evidence="7">CBM6 domain-containing protein</fullName>
    </recommendedName>
</protein>
<name>A0A8J3FVQ1_9PSEU</name>
<evidence type="ECO:0000259" key="7">
    <source>
        <dbReference type="PROSITE" id="PS51175"/>
    </source>
</evidence>
<dbReference type="Gene3D" id="2.115.10.20">
    <property type="entry name" value="Glycosyl hydrolase domain, family 43"/>
    <property type="match status" value="1"/>
</dbReference>
<dbReference type="Pfam" id="PF04616">
    <property type="entry name" value="Glyco_hydro_43"/>
    <property type="match status" value="1"/>
</dbReference>
<dbReference type="CDD" id="cd08999">
    <property type="entry name" value="GH43_ABN-like"/>
    <property type="match status" value="1"/>
</dbReference>
<proteinExistence type="inferred from homology"/>
<dbReference type="GO" id="GO:0004553">
    <property type="term" value="F:hydrolase activity, hydrolyzing O-glycosyl compounds"/>
    <property type="evidence" value="ECO:0007669"/>
    <property type="project" value="InterPro"/>
</dbReference>
<dbReference type="InterPro" id="IPR051795">
    <property type="entry name" value="Glycosyl_Hydrlase_43"/>
</dbReference>
<keyword evidence="9" id="KW-1185">Reference proteome</keyword>
<evidence type="ECO:0000313" key="9">
    <source>
        <dbReference type="Proteomes" id="UP000637578"/>
    </source>
</evidence>
<reference evidence="8" key="2">
    <citation type="submission" date="2020-09" db="EMBL/GenBank/DDBJ databases">
        <authorList>
            <person name="Sun Q."/>
            <person name="Zhou Y."/>
        </authorList>
    </citation>
    <scope>NUCLEOTIDE SEQUENCE</scope>
    <source>
        <strain evidence="8">CGMCC 4.5737</strain>
    </source>
</reference>
<accession>A0A8J3FVQ1</accession>
<dbReference type="Gene3D" id="2.60.120.260">
    <property type="entry name" value="Galactose-binding domain-like"/>
    <property type="match status" value="1"/>
</dbReference>
<keyword evidence="2 6" id="KW-0378">Hydrolase</keyword>
<dbReference type="Proteomes" id="UP000637578">
    <property type="component" value="Unassembled WGS sequence"/>
</dbReference>
<evidence type="ECO:0000256" key="1">
    <source>
        <dbReference type="ARBA" id="ARBA00009865"/>
    </source>
</evidence>
<dbReference type="PROSITE" id="PS51175">
    <property type="entry name" value="CBM6"/>
    <property type="match status" value="1"/>
</dbReference>
<dbReference type="GO" id="GO:0005975">
    <property type="term" value="P:carbohydrate metabolic process"/>
    <property type="evidence" value="ECO:0007669"/>
    <property type="project" value="InterPro"/>
</dbReference>
<keyword evidence="3 6" id="KW-0326">Glycosidase</keyword>
<feature type="site" description="Important for catalytic activity, responsible for pKa modulation of the active site Glu and correct orientation of both the proton donor and substrate" evidence="5">
    <location>
        <position position="170"/>
    </location>
</feature>
<dbReference type="InterPro" id="IPR008979">
    <property type="entry name" value="Galactose-bd-like_sf"/>
</dbReference>
<evidence type="ECO:0000256" key="3">
    <source>
        <dbReference type="ARBA" id="ARBA00023295"/>
    </source>
</evidence>
<comment type="similarity">
    <text evidence="1 6">Belongs to the glycosyl hydrolase 43 family.</text>
</comment>
<dbReference type="PANTHER" id="PTHR42812">
    <property type="entry name" value="BETA-XYLOSIDASE"/>
    <property type="match status" value="1"/>
</dbReference>
<dbReference type="GO" id="GO:0030246">
    <property type="term" value="F:carbohydrate binding"/>
    <property type="evidence" value="ECO:0007669"/>
    <property type="project" value="InterPro"/>
</dbReference>
<comment type="caution">
    <text evidence="8">The sequence shown here is derived from an EMBL/GenBank/DDBJ whole genome shotgun (WGS) entry which is preliminary data.</text>
</comment>
<evidence type="ECO:0000256" key="4">
    <source>
        <dbReference type="PIRSR" id="PIRSR606710-1"/>
    </source>
</evidence>
<dbReference type="PANTHER" id="PTHR42812:SF5">
    <property type="entry name" value="ENDO-ARABINASE"/>
    <property type="match status" value="1"/>
</dbReference>
<evidence type="ECO:0000256" key="6">
    <source>
        <dbReference type="RuleBase" id="RU361187"/>
    </source>
</evidence>